<evidence type="ECO:0000313" key="1">
    <source>
        <dbReference type="EMBL" id="AQW31802.1"/>
    </source>
</evidence>
<keyword evidence="1" id="KW-0614">Plasmid</keyword>
<evidence type="ECO:0008006" key="3">
    <source>
        <dbReference type="Google" id="ProtNLM"/>
    </source>
</evidence>
<dbReference type="AlphaFoldDB" id="A0A1U9VM74"/>
<accession>A0A1U9VM74</accession>
<protein>
    <recommendedName>
        <fullName evidence="3">RNA-binding protein</fullName>
    </recommendedName>
</protein>
<evidence type="ECO:0000313" key="2">
    <source>
        <dbReference type="Proteomes" id="UP000189628"/>
    </source>
</evidence>
<geneLocation type="plasmid" evidence="1">
    <name>unnamed</name>
</geneLocation>
<reference evidence="1 2" key="1">
    <citation type="submission" date="2017-02" db="EMBL/GenBank/DDBJ databases">
        <title>Blood Disease Bacterium A2-HR MARDI.</title>
        <authorList>
            <person name="Badrun R."/>
            <person name="Abu Bakar N."/>
            <person name="Laboh R."/>
        </authorList>
    </citation>
    <scope>NUCLEOTIDE SEQUENCE [LARGE SCALE GENOMIC DNA]</scope>
    <source>
        <strain evidence="1 2">A2-HR MARDI</strain>
        <plasmid evidence="2">Plasmid</plasmid>
    </source>
</reference>
<proteinExistence type="predicted"/>
<gene>
    <name evidence="1" type="ORF">B0B51_17830</name>
</gene>
<dbReference type="EMBL" id="CP019912">
    <property type="protein sequence ID" value="AQW31802.1"/>
    <property type="molecule type" value="Genomic_DNA"/>
</dbReference>
<sequence>MKLLVSGLHPKATAGELSELIFRYTRATCGDIQLIGEGDAHPAALVDIKGATWITMNIIRRRLHGMYWHRCRINVQTLSFWDASNAAEAKRQEQAARSGPPSDC</sequence>
<dbReference type="Proteomes" id="UP000189628">
    <property type="component" value="Plasmid unnamed"/>
</dbReference>
<organism evidence="1 2">
    <name type="scientific">blood disease bacterium A2-HR MARDI</name>
    <dbReference type="NCBI Taxonomy" id="1944648"/>
    <lineage>
        <taxon>Bacteria</taxon>
        <taxon>Pseudomonadati</taxon>
        <taxon>Pseudomonadota</taxon>
        <taxon>Betaproteobacteria</taxon>
        <taxon>Burkholderiales</taxon>
        <taxon>Burkholderiaceae</taxon>
        <taxon>Ralstonia</taxon>
        <taxon>Ralstonia solanacearum species complex</taxon>
    </lineage>
</organism>
<dbReference type="RefSeq" id="WP_013210399.1">
    <property type="nucleotide sequence ID" value="NZ_CP019912.1"/>
</dbReference>
<name>A0A1U9VM74_9RALS</name>